<proteinExistence type="predicted"/>
<evidence type="ECO:0000313" key="1">
    <source>
        <dbReference type="EMBL" id="JAE12408.1"/>
    </source>
</evidence>
<name>A0A0A9FVQ3_ARUDO</name>
<accession>A0A0A9FVQ3</accession>
<organism evidence="1">
    <name type="scientific">Arundo donax</name>
    <name type="common">Giant reed</name>
    <name type="synonym">Donax arundinaceus</name>
    <dbReference type="NCBI Taxonomy" id="35708"/>
    <lineage>
        <taxon>Eukaryota</taxon>
        <taxon>Viridiplantae</taxon>
        <taxon>Streptophyta</taxon>
        <taxon>Embryophyta</taxon>
        <taxon>Tracheophyta</taxon>
        <taxon>Spermatophyta</taxon>
        <taxon>Magnoliopsida</taxon>
        <taxon>Liliopsida</taxon>
        <taxon>Poales</taxon>
        <taxon>Poaceae</taxon>
        <taxon>PACMAD clade</taxon>
        <taxon>Arundinoideae</taxon>
        <taxon>Arundineae</taxon>
        <taxon>Arundo</taxon>
    </lineage>
</organism>
<dbReference type="AlphaFoldDB" id="A0A0A9FVQ3"/>
<reference evidence="1" key="2">
    <citation type="journal article" date="2015" name="Data Brief">
        <title>Shoot transcriptome of the giant reed, Arundo donax.</title>
        <authorList>
            <person name="Barrero R.A."/>
            <person name="Guerrero F.D."/>
            <person name="Moolhuijzen P."/>
            <person name="Goolsby J.A."/>
            <person name="Tidwell J."/>
            <person name="Bellgard S.E."/>
            <person name="Bellgard M.I."/>
        </authorList>
    </citation>
    <scope>NUCLEOTIDE SEQUENCE</scope>
    <source>
        <tissue evidence="1">Shoot tissue taken approximately 20 cm above the soil surface</tissue>
    </source>
</reference>
<reference evidence="1" key="1">
    <citation type="submission" date="2014-09" db="EMBL/GenBank/DDBJ databases">
        <authorList>
            <person name="Magalhaes I.L.F."/>
            <person name="Oliveira U."/>
            <person name="Santos F.R."/>
            <person name="Vidigal T.H.D.A."/>
            <person name="Brescovit A.D."/>
            <person name="Santos A.J."/>
        </authorList>
    </citation>
    <scope>NUCLEOTIDE SEQUENCE</scope>
    <source>
        <tissue evidence="1">Shoot tissue taken approximately 20 cm above the soil surface</tissue>
    </source>
</reference>
<sequence>MSSSSTPATVPLAWSASLSVFDNFSSDLGFSFTTLLSLKICFVLGRGSGSRWLSCFCLDFFFLMDKSGRSDFPVSDVLTTPSEKHISSPRKHLPDEDEPYFPMPGEIPISLCTFLRVSLAEESFLLIINSGG</sequence>
<dbReference type="EMBL" id="GBRH01185488">
    <property type="protein sequence ID" value="JAE12408.1"/>
    <property type="molecule type" value="Transcribed_RNA"/>
</dbReference>
<protein>
    <submittedName>
        <fullName evidence="1">Uncharacterized protein</fullName>
    </submittedName>
</protein>